<dbReference type="EMBL" id="PVTQ01000028">
    <property type="protein sequence ID" value="PRY83819.1"/>
    <property type="molecule type" value="Genomic_DNA"/>
</dbReference>
<reference evidence="1 2" key="1">
    <citation type="submission" date="2018-03" db="EMBL/GenBank/DDBJ databases">
        <title>Genomic Encyclopedia of Archaeal and Bacterial Type Strains, Phase II (KMG-II): from individual species to whole genera.</title>
        <authorList>
            <person name="Goeker M."/>
        </authorList>
    </citation>
    <scope>NUCLEOTIDE SEQUENCE [LARGE SCALE GENOMIC DNA]</scope>
    <source>
        <strain evidence="1 2">DSM 100212</strain>
    </source>
</reference>
<proteinExistence type="predicted"/>
<evidence type="ECO:0000313" key="2">
    <source>
        <dbReference type="Proteomes" id="UP000238392"/>
    </source>
</evidence>
<dbReference type="RefSeq" id="WP_106268646.1">
    <property type="nucleotide sequence ID" value="NZ_PVTQ01000028.1"/>
</dbReference>
<keyword evidence="2" id="KW-1185">Reference proteome</keyword>
<name>A0A2T0WAT7_9RHOB</name>
<dbReference type="AlphaFoldDB" id="A0A2T0WAT7"/>
<evidence type="ECO:0000313" key="1">
    <source>
        <dbReference type="EMBL" id="PRY83819.1"/>
    </source>
</evidence>
<dbReference type="OrthoDB" id="7376105at2"/>
<accession>A0A2T0WAT7</accession>
<comment type="caution">
    <text evidence="1">The sequence shown here is derived from an EMBL/GenBank/DDBJ whole genome shotgun (WGS) entry which is preliminary data.</text>
</comment>
<sequence>MIVTGCSRRKKASINPLLHPGNLIAGGVSDVAMQWTALITSAPRTHRAASLYAGRSFTDAVWSAQAAHLPHIIVSAGLGLVEAEQEIPAYALTTVGATDENVLSKCPLGTRPVDWWRAAFPNAPLKSIIAQAPGRVHLALSKTYLEMIFEDLQQLEESSLQKLRIFTGADKTLKWSRFESNILPYDARLDGPDSPLPGTRSDFASRALRHFTTLTLGQPEADLAEDRALVERALYSMRPPVLPKRERRSDEEIRGELIAVWAAMKGNRQRMLRHLRDTLLISCEQSRFARIARELEGEGLR</sequence>
<organism evidence="1 2">
    <name type="scientific">Donghicola tyrosinivorans</name>
    <dbReference type="NCBI Taxonomy" id="1652492"/>
    <lineage>
        <taxon>Bacteria</taxon>
        <taxon>Pseudomonadati</taxon>
        <taxon>Pseudomonadota</taxon>
        <taxon>Alphaproteobacteria</taxon>
        <taxon>Rhodobacterales</taxon>
        <taxon>Roseobacteraceae</taxon>
        <taxon>Donghicola</taxon>
    </lineage>
</organism>
<dbReference type="Proteomes" id="UP000238392">
    <property type="component" value="Unassembled WGS sequence"/>
</dbReference>
<gene>
    <name evidence="1" type="ORF">CLV74_12818</name>
</gene>
<protein>
    <submittedName>
        <fullName evidence="1">Uncharacterized protein</fullName>
    </submittedName>
</protein>